<dbReference type="InterPro" id="IPR001226">
    <property type="entry name" value="Flavodoxin_CS"/>
</dbReference>
<evidence type="ECO:0000313" key="3">
    <source>
        <dbReference type="Proteomes" id="UP000294506"/>
    </source>
</evidence>
<dbReference type="Proteomes" id="UP000294506">
    <property type="component" value="Unassembled WGS sequence"/>
</dbReference>
<evidence type="ECO:0000259" key="1">
    <source>
        <dbReference type="PROSITE" id="PS50902"/>
    </source>
</evidence>
<keyword evidence="3" id="KW-1185">Reference proteome</keyword>
<dbReference type="SUPFAM" id="SSF52218">
    <property type="entry name" value="Flavoproteins"/>
    <property type="match status" value="1"/>
</dbReference>
<dbReference type="RefSeq" id="WP_133726620.1">
    <property type="nucleotide sequence ID" value="NZ_SOAN01000012.1"/>
</dbReference>
<protein>
    <submittedName>
        <fullName evidence="2">Flavodoxin</fullName>
    </submittedName>
</protein>
<dbReference type="PROSITE" id="PS00201">
    <property type="entry name" value="FLAVODOXIN"/>
    <property type="match status" value="1"/>
</dbReference>
<evidence type="ECO:0000313" key="2">
    <source>
        <dbReference type="EMBL" id="TDS82965.1"/>
    </source>
</evidence>
<reference evidence="2 3" key="1">
    <citation type="submission" date="2019-03" db="EMBL/GenBank/DDBJ databases">
        <title>Genomic Encyclopedia of Type Strains, Phase III (KMG-III): the genomes of soil and plant-associated and newly described type strains.</title>
        <authorList>
            <person name="Whitman W."/>
        </authorList>
    </citation>
    <scope>NUCLEOTIDE SEQUENCE [LARGE SCALE GENOMIC DNA]</scope>
    <source>
        <strain evidence="2 3">DSM 27373</strain>
    </source>
</reference>
<sequence>MDAVIVYESAWGNTKIIAEAVAEGLVSAIDVGMILDVSFAPPADTITADLLVLGAPTHAFGLSRPQTREEAARRGGHPGDTGLREWIGAAGDLHLPVAVFDTHVRHPNLPGAASKKAAKLLRSHGASLLAKPESFYVEGYEGPVLPGEIERARKWGAELAQRLPESSRVA</sequence>
<dbReference type="EMBL" id="SOAN01000012">
    <property type="protein sequence ID" value="TDS82965.1"/>
    <property type="molecule type" value="Genomic_DNA"/>
</dbReference>
<gene>
    <name evidence="2" type="ORF">EV640_11232</name>
</gene>
<proteinExistence type="predicted"/>
<dbReference type="GO" id="GO:0010181">
    <property type="term" value="F:FMN binding"/>
    <property type="evidence" value="ECO:0007669"/>
    <property type="project" value="InterPro"/>
</dbReference>
<name>A0A4R7FW71_9MICC</name>
<organism evidence="2 3">
    <name type="scientific">Nesterenkonia aurantiaca</name>
    <dbReference type="NCBI Taxonomy" id="1436010"/>
    <lineage>
        <taxon>Bacteria</taxon>
        <taxon>Bacillati</taxon>
        <taxon>Actinomycetota</taxon>
        <taxon>Actinomycetes</taxon>
        <taxon>Micrococcales</taxon>
        <taxon>Micrococcaceae</taxon>
        <taxon>Nesterenkonia</taxon>
    </lineage>
</organism>
<comment type="caution">
    <text evidence="2">The sequence shown here is derived from an EMBL/GenBank/DDBJ whole genome shotgun (WGS) entry which is preliminary data.</text>
</comment>
<dbReference type="GO" id="GO:0009055">
    <property type="term" value="F:electron transfer activity"/>
    <property type="evidence" value="ECO:0007669"/>
    <property type="project" value="InterPro"/>
</dbReference>
<dbReference type="PROSITE" id="PS50902">
    <property type="entry name" value="FLAVODOXIN_LIKE"/>
    <property type="match status" value="1"/>
</dbReference>
<dbReference type="Gene3D" id="3.40.50.360">
    <property type="match status" value="1"/>
</dbReference>
<dbReference type="InterPro" id="IPR008254">
    <property type="entry name" value="Flavodoxin/NO_synth"/>
</dbReference>
<feature type="domain" description="Flavodoxin-like" evidence="1">
    <location>
        <begin position="3"/>
        <end position="160"/>
    </location>
</feature>
<dbReference type="AlphaFoldDB" id="A0A4R7FW71"/>
<accession>A0A4R7FW71</accession>
<dbReference type="InterPro" id="IPR029039">
    <property type="entry name" value="Flavoprotein-like_sf"/>
</dbReference>